<keyword evidence="2" id="KW-1185">Reference proteome</keyword>
<protein>
    <submittedName>
        <fullName evidence="1">Uncharacterized protein</fullName>
    </submittedName>
</protein>
<evidence type="ECO:0000313" key="2">
    <source>
        <dbReference type="Proteomes" id="UP000029981"/>
    </source>
</evidence>
<proteinExistence type="predicted"/>
<dbReference type="Gramene" id="KGN45308">
    <property type="protein sequence ID" value="KGN45308"/>
    <property type="gene ID" value="Csa_7G433370"/>
</dbReference>
<evidence type="ECO:0000313" key="1">
    <source>
        <dbReference type="EMBL" id="KGN45308.1"/>
    </source>
</evidence>
<name>A0A0A0K733_CUCSA</name>
<sequence>MLSFSLLPESFMLESAAGAGKERILPSCFYTGNVLPSPPLLIINFLVIEISRLHSIYKLSCILFTLYKYSRDGRWKFEPQNHEVINTYFMASRFMLVLASSLFTITIGL</sequence>
<organism evidence="1 2">
    <name type="scientific">Cucumis sativus</name>
    <name type="common">Cucumber</name>
    <dbReference type="NCBI Taxonomy" id="3659"/>
    <lineage>
        <taxon>Eukaryota</taxon>
        <taxon>Viridiplantae</taxon>
        <taxon>Streptophyta</taxon>
        <taxon>Embryophyta</taxon>
        <taxon>Tracheophyta</taxon>
        <taxon>Spermatophyta</taxon>
        <taxon>Magnoliopsida</taxon>
        <taxon>eudicotyledons</taxon>
        <taxon>Gunneridae</taxon>
        <taxon>Pentapetalae</taxon>
        <taxon>rosids</taxon>
        <taxon>fabids</taxon>
        <taxon>Cucurbitales</taxon>
        <taxon>Cucurbitaceae</taxon>
        <taxon>Benincaseae</taxon>
        <taxon>Cucumis</taxon>
    </lineage>
</organism>
<accession>A0A0A0K733</accession>
<reference evidence="1 2" key="2">
    <citation type="journal article" date="2009" name="PLoS ONE">
        <title>An integrated genetic and cytogenetic map of the cucumber genome.</title>
        <authorList>
            <person name="Ren Y."/>
            <person name="Zhang Z."/>
            <person name="Liu J."/>
            <person name="Staub J.E."/>
            <person name="Han Y."/>
            <person name="Cheng Z."/>
            <person name="Li X."/>
            <person name="Lu J."/>
            <person name="Miao H."/>
            <person name="Kang H."/>
            <person name="Xie B."/>
            <person name="Gu X."/>
            <person name="Wang X."/>
            <person name="Du Y."/>
            <person name="Jin W."/>
            <person name="Huang S."/>
        </authorList>
    </citation>
    <scope>NUCLEOTIDE SEQUENCE [LARGE SCALE GENOMIC DNA]</scope>
    <source>
        <strain evidence="2">cv. 9930</strain>
    </source>
</reference>
<gene>
    <name evidence="1" type="ORF">Csa_7G433370</name>
</gene>
<dbReference type="Proteomes" id="UP000029981">
    <property type="component" value="Chromosome 7"/>
</dbReference>
<reference evidence="1 2" key="3">
    <citation type="journal article" date="2010" name="BMC Genomics">
        <title>Transcriptome sequencing and comparative analysis of cucumber flowers with different sex types.</title>
        <authorList>
            <person name="Guo S."/>
            <person name="Zheng Y."/>
            <person name="Joung J.G."/>
            <person name="Liu S."/>
            <person name="Zhang Z."/>
            <person name="Crasta O.R."/>
            <person name="Sobral B.W."/>
            <person name="Xu Y."/>
            <person name="Huang S."/>
            <person name="Fei Z."/>
        </authorList>
    </citation>
    <scope>NUCLEOTIDE SEQUENCE [LARGE SCALE GENOMIC DNA]</scope>
    <source>
        <strain evidence="2">cv. 9930</strain>
    </source>
</reference>
<reference evidence="1 2" key="1">
    <citation type="journal article" date="2009" name="Nat. Genet.">
        <title>The genome of the cucumber, Cucumis sativus L.</title>
        <authorList>
            <person name="Huang S."/>
            <person name="Li R."/>
            <person name="Zhang Z."/>
            <person name="Li L."/>
            <person name="Gu X."/>
            <person name="Fan W."/>
            <person name="Lucas W.J."/>
            <person name="Wang X."/>
            <person name="Xie B."/>
            <person name="Ni P."/>
            <person name="Ren Y."/>
            <person name="Zhu H."/>
            <person name="Li J."/>
            <person name="Lin K."/>
            <person name="Jin W."/>
            <person name="Fei Z."/>
            <person name="Li G."/>
            <person name="Staub J."/>
            <person name="Kilian A."/>
            <person name="van der Vossen E.A."/>
            <person name="Wu Y."/>
            <person name="Guo J."/>
            <person name="He J."/>
            <person name="Jia Z."/>
            <person name="Ren Y."/>
            <person name="Tian G."/>
            <person name="Lu Y."/>
            <person name="Ruan J."/>
            <person name="Qian W."/>
            <person name="Wang M."/>
            <person name="Huang Q."/>
            <person name="Li B."/>
            <person name="Xuan Z."/>
            <person name="Cao J."/>
            <person name="Asan"/>
            <person name="Wu Z."/>
            <person name="Zhang J."/>
            <person name="Cai Q."/>
            <person name="Bai Y."/>
            <person name="Zhao B."/>
            <person name="Han Y."/>
            <person name="Li Y."/>
            <person name="Li X."/>
            <person name="Wang S."/>
            <person name="Shi Q."/>
            <person name="Liu S."/>
            <person name="Cho W.K."/>
            <person name="Kim J.Y."/>
            <person name="Xu Y."/>
            <person name="Heller-Uszynska K."/>
            <person name="Miao H."/>
            <person name="Cheng Z."/>
            <person name="Zhang S."/>
            <person name="Wu J."/>
            <person name="Yang Y."/>
            <person name="Kang H."/>
            <person name="Li M."/>
            <person name="Liang H."/>
            <person name="Ren X."/>
            <person name="Shi Z."/>
            <person name="Wen M."/>
            <person name="Jian M."/>
            <person name="Yang H."/>
            <person name="Zhang G."/>
            <person name="Yang Z."/>
            <person name="Chen R."/>
            <person name="Liu S."/>
            <person name="Li J."/>
            <person name="Ma L."/>
            <person name="Liu H."/>
            <person name="Zhou Y."/>
            <person name="Zhao J."/>
            <person name="Fang X."/>
            <person name="Li G."/>
            <person name="Fang L."/>
            <person name="Li Y."/>
            <person name="Liu D."/>
            <person name="Zheng H."/>
            <person name="Zhang Y."/>
            <person name="Qin N."/>
            <person name="Li Z."/>
            <person name="Yang G."/>
            <person name="Yang S."/>
            <person name="Bolund L."/>
            <person name="Kristiansen K."/>
            <person name="Zheng H."/>
            <person name="Li S."/>
            <person name="Zhang X."/>
            <person name="Yang H."/>
            <person name="Wang J."/>
            <person name="Sun R."/>
            <person name="Zhang B."/>
            <person name="Jiang S."/>
            <person name="Wang J."/>
            <person name="Du Y."/>
            <person name="Li S."/>
        </authorList>
    </citation>
    <scope>NUCLEOTIDE SEQUENCE [LARGE SCALE GENOMIC DNA]</scope>
    <source>
        <strain evidence="2">cv. 9930</strain>
    </source>
</reference>
<reference evidence="1 2" key="4">
    <citation type="journal article" date="2011" name="BMC Genomics">
        <title>RNA-Seq improves annotation of protein-coding genes in the cucumber genome.</title>
        <authorList>
            <person name="Li Z."/>
            <person name="Zhang Z."/>
            <person name="Yan P."/>
            <person name="Huang S."/>
            <person name="Fei Z."/>
            <person name="Lin K."/>
        </authorList>
    </citation>
    <scope>NUCLEOTIDE SEQUENCE [LARGE SCALE GENOMIC DNA]</scope>
    <source>
        <strain evidence="2">cv. 9930</strain>
    </source>
</reference>
<dbReference type="EMBL" id="CM002928">
    <property type="protein sequence ID" value="KGN45308.1"/>
    <property type="molecule type" value="Genomic_DNA"/>
</dbReference>
<dbReference type="AlphaFoldDB" id="A0A0A0K733"/>